<dbReference type="PANTHER" id="PTHR33279:SF18">
    <property type="entry name" value="SULFUR CARRIER PROTEIN MJ0990-RELATED"/>
    <property type="match status" value="1"/>
</dbReference>
<feature type="domain" description="UPF0033" evidence="1">
    <location>
        <begin position="17"/>
        <end position="83"/>
    </location>
</feature>
<comment type="caution">
    <text evidence="2">The sequence shown here is derived from an EMBL/GenBank/DDBJ whole genome shotgun (WGS) entry which is preliminary data.</text>
</comment>
<protein>
    <recommendedName>
        <fullName evidence="1">UPF0033 domain-containing protein</fullName>
    </recommendedName>
</protein>
<sequence length="87" mass="10072">MSENRKRLKKLDENRYELDVRGLVCPFPQVLVTNYLGKLSEKDVLEVLIDNPPSVRDIPLSLKRKGYAVEELKLDKMTWKLTVLSGK</sequence>
<reference evidence="2" key="1">
    <citation type="journal article" date="2015" name="Nature">
        <title>Complex archaea that bridge the gap between prokaryotes and eukaryotes.</title>
        <authorList>
            <person name="Spang A."/>
            <person name="Saw J.H."/>
            <person name="Jorgensen S.L."/>
            <person name="Zaremba-Niedzwiedzka K."/>
            <person name="Martijn J."/>
            <person name="Lind A.E."/>
            <person name="van Eijk R."/>
            <person name="Schleper C."/>
            <person name="Guy L."/>
            <person name="Ettema T.J."/>
        </authorList>
    </citation>
    <scope>NUCLEOTIDE SEQUENCE</scope>
</reference>
<dbReference type="CDD" id="cd00291">
    <property type="entry name" value="SirA_YedF_YeeD"/>
    <property type="match status" value="1"/>
</dbReference>
<dbReference type="PANTHER" id="PTHR33279">
    <property type="entry name" value="SULFUR CARRIER PROTEIN YEDF-RELATED"/>
    <property type="match status" value="1"/>
</dbReference>
<dbReference type="InterPro" id="IPR036868">
    <property type="entry name" value="TusA-like_sf"/>
</dbReference>
<name>A0A0F9SXD2_9ZZZZ</name>
<dbReference type="InterPro" id="IPR001455">
    <property type="entry name" value="TusA-like"/>
</dbReference>
<dbReference type="SUPFAM" id="SSF64307">
    <property type="entry name" value="SirA-like"/>
    <property type="match status" value="1"/>
</dbReference>
<proteinExistence type="predicted"/>
<dbReference type="EMBL" id="LAZR01001643">
    <property type="protein sequence ID" value="KKN41521.1"/>
    <property type="molecule type" value="Genomic_DNA"/>
</dbReference>
<dbReference type="Pfam" id="PF01206">
    <property type="entry name" value="TusA"/>
    <property type="match status" value="1"/>
</dbReference>
<dbReference type="Gene3D" id="3.30.110.40">
    <property type="entry name" value="TusA-like domain"/>
    <property type="match status" value="1"/>
</dbReference>
<gene>
    <name evidence="2" type="ORF">LCGC14_0722360</name>
</gene>
<evidence type="ECO:0000313" key="2">
    <source>
        <dbReference type="EMBL" id="KKN41521.1"/>
    </source>
</evidence>
<accession>A0A0F9SXD2</accession>
<evidence type="ECO:0000259" key="1">
    <source>
        <dbReference type="Pfam" id="PF01206"/>
    </source>
</evidence>
<organism evidence="2">
    <name type="scientific">marine sediment metagenome</name>
    <dbReference type="NCBI Taxonomy" id="412755"/>
    <lineage>
        <taxon>unclassified sequences</taxon>
        <taxon>metagenomes</taxon>
        <taxon>ecological metagenomes</taxon>
    </lineage>
</organism>
<dbReference type="AlphaFoldDB" id="A0A0F9SXD2"/>